<keyword evidence="2" id="KW-0812">Transmembrane</keyword>
<accession>A0A9P5Y9F8</accession>
<feature type="compositionally biased region" description="Polar residues" evidence="1">
    <location>
        <begin position="25"/>
        <end position="44"/>
    </location>
</feature>
<feature type="transmembrane region" description="Helical" evidence="2">
    <location>
        <begin position="148"/>
        <end position="169"/>
    </location>
</feature>
<feature type="transmembrane region" description="Helical" evidence="2">
    <location>
        <begin position="175"/>
        <end position="197"/>
    </location>
</feature>
<feature type="transmembrane region" description="Helical" evidence="2">
    <location>
        <begin position="718"/>
        <end position="736"/>
    </location>
</feature>
<evidence type="ECO:0000313" key="3">
    <source>
        <dbReference type="EMBL" id="KAF9464261.1"/>
    </source>
</evidence>
<dbReference type="Proteomes" id="UP000807353">
    <property type="component" value="Unassembled WGS sequence"/>
</dbReference>
<gene>
    <name evidence="3" type="ORF">BDZ94DRAFT_1216732</name>
</gene>
<name>A0A9P5Y9F8_9AGAR</name>
<dbReference type="EMBL" id="MU150255">
    <property type="protein sequence ID" value="KAF9464261.1"/>
    <property type="molecule type" value="Genomic_DNA"/>
</dbReference>
<reference evidence="3" key="1">
    <citation type="submission" date="2020-11" db="EMBL/GenBank/DDBJ databases">
        <authorList>
            <consortium name="DOE Joint Genome Institute"/>
            <person name="Ahrendt S."/>
            <person name="Riley R."/>
            <person name="Andreopoulos W."/>
            <person name="Labutti K."/>
            <person name="Pangilinan J."/>
            <person name="Ruiz-Duenas F.J."/>
            <person name="Barrasa J.M."/>
            <person name="Sanchez-Garcia M."/>
            <person name="Camarero S."/>
            <person name="Miyauchi S."/>
            <person name="Serrano A."/>
            <person name="Linde D."/>
            <person name="Babiker R."/>
            <person name="Drula E."/>
            <person name="Ayuso-Fernandez I."/>
            <person name="Pacheco R."/>
            <person name="Padilla G."/>
            <person name="Ferreira P."/>
            <person name="Barriuso J."/>
            <person name="Kellner H."/>
            <person name="Castanera R."/>
            <person name="Alfaro M."/>
            <person name="Ramirez L."/>
            <person name="Pisabarro A.G."/>
            <person name="Kuo A."/>
            <person name="Tritt A."/>
            <person name="Lipzen A."/>
            <person name="He G."/>
            <person name="Yan M."/>
            <person name="Ng V."/>
            <person name="Cullen D."/>
            <person name="Martin F."/>
            <person name="Rosso M.-N."/>
            <person name="Henrissat B."/>
            <person name="Hibbett D."/>
            <person name="Martinez A.T."/>
            <person name="Grigoriev I.V."/>
        </authorList>
    </citation>
    <scope>NUCLEOTIDE SEQUENCE</scope>
    <source>
        <strain evidence="3">CBS 247.69</strain>
    </source>
</reference>
<evidence type="ECO:0000256" key="2">
    <source>
        <dbReference type="SAM" id="Phobius"/>
    </source>
</evidence>
<dbReference type="AlphaFoldDB" id="A0A9P5Y9F8"/>
<sequence length="796" mass="88472">MRDSLRPCIPSTFEGPDPTLPTNPPSTTWPRSFDQEQYTPNTPNFPDDRETATAIPLLPNRPAFKKNGTNIKMPKEPRAQYLSLSDALYDDTQPEFDPKHLHYDTSPFGDQSFSKSLPSPALFPRGLPKPSAKHPFAQGFEAPNWTQLLIHLGLCLVAYPLLMIFIVIARARSLFWTRFIVGMGCGMVGFCLGLSLLQLGKKFMEAATWATVIHQSRVVDEPGVKLKDLAANSADPTSAWTALRLLWYRYMYTGTSRSFRQQYDRRPWSLFLAFFLLLVGVAASLPFVLGRIVIISTTVIHQREQYTEVPVKGASSDTDIASATLLRPTFEGFVATWTLAPFSEHGGLPPVVTFDYQGDTIYFSEVILSQLLPNGSGFGTFESTTTMPVAQQKEQKEIKVDAAKTVDPGWTLRFPRWGIRMHCAKIPPGPSNILALSPSNFTYIFTPRETLRSLFDSFDKEYPSILKPFNATAVMQGNDTLPPDLNPNDLALGGHFYSNGVAHSFRSMPLTMGQEGQGWSSIEHVLVRLNTTYTPDGKFEQFGSSVLDQNGNATFVGYDAAVCLELFEPWIVEVLNSTTGLPRSIELIGPGSEIYDLNTQRITEKMLASPLVGPNITRQLNSSKMADVYLAGHDNSINHMLKDNGRDSWYVPSPTVVGYTDGDGPMGYTELSASRFAHARSMADASNLLPYLAGSGDLVARCYPDRVLSSAHIHPLQMSIYLLLVLTLGLLAVFFVPKLPLDIPHRGFELYSWMAAFHADELVGEGRHSGITRNMELDEIAYQMGDLRFRYVNNSN</sequence>
<proteinExistence type="predicted"/>
<evidence type="ECO:0000313" key="4">
    <source>
        <dbReference type="Proteomes" id="UP000807353"/>
    </source>
</evidence>
<comment type="caution">
    <text evidence="3">The sequence shown here is derived from an EMBL/GenBank/DDBJ whole genome shotgun (WGS) entry which is preliminary data.</text>
</comment>
<organism evidence="3 4">
    <name type="scientific">Collybia nuda</name>
    <dbReference type="NCBI Taxonomy" id="64659"/>
    <lineage>
        <taxon>Eukaryota</taxon>
        <taxon>Fungi</taxon>
        <taxon>Dikarya</taxon>
        <taxon>Basidiomycota</taxon>
        <taxon>Agaricomycotina</taxon>
        <taxon>Agaricomycetes</taxon>
        <taxon>Agaricomycetidae</taxon>
        <taxon>Agaricales</taxon>
        <taxon>Tricholomatineae</taxon>
        <taxon>Clitocybaceae</taxon>
        <taxon>Collybia</taxon>
    </lineage>
</organism>
<feature type="transmembrane region" description="Helical" evidence="2">
    <location>
        <begin position="268"/>
        <end position="289"/>
    </location>
</feature>
<dbReference type="OrthoDB" id="8191639at2759"/>
<keyword evidence="2" id="KW-1133">Transmembrane helix</keyword>
<protein>
    <submittedName>
        <fullName evidence="3">Uncharacterized protein</fullName>
    </submittedName>
</protein>
<keyword evidence="4" id="KW-1185">Reference proteome</keyword>
<feature type="region of interest" description="Disordered" evidence="1">
    <location>
        <begin position="1"/>
        <end position="54"/>
    </location>
</feature>
<evidence type="ECO:0000256" key="1">
    <source>
        <dbReference type="SAM" id="MobiDB-lite"/>
    </source>
</evidence>
<keyword evidence="2" id="KW-0472">Membrane</keyword>